<dbReference type="PANTHER" id="PTHR22904:SF523">
    <property type="entry name" value="STRESS-INDUCED-PHOSPHOPROTEIN 1"/>
    <property type="match status" value="1"/>
</dbReference>
<evidence type="ECO:0000256" key="5">
    <source>
        <dbReference type="PROSITE-ProRule" id="PRU00339"/>
    </source>
</evidence>
<evidence type="ECO:0000313" key="8">
    <source>
        <dbReference type="EMBL" id="KAG2379346.1"/>
    </source>
</evidence>
<protein>
    <recommendedName>
        <fullName evidence="7">STI1 domain-containing protein</fullName>
    </recommendedName>
</protein>
<keyword evidence="3" id="KW-0677">Repeat</keyword>
<dbReference type="Pfam" id="PF13432">
    <property type="entry name" value="TPR_16"/>
    <property type="match status" value="1"/>
</dbReference>
<dbReference type="RefSeq" id="XP_044546608.1">
    <property type="nucleotide sequence ID" value="XM_044697455.1"/>
</dbReference>
<feature type="repeat" description="TPR" evidence="5">
    <location>
        <begin position="72"/>
        <end position="105"/>
    </location>
</feature>
<dbReference type="InterPro" id="IPR041243">
    <property type="entry name" value="STI1/HOP_DP"/>
</dbReference>
<sequence>MSSAEDFKNQGNQALKEGKDEEAVKLYTKGLEIDPNHHVLLSNRAAVFLKLSKFPEALQDATKCVEVQPSFSKGFLRKGQALYGLGRLEEAFQELTNGLKLEPNNEQIKNLMKEVETALINSGFSSSDQDNMSTDQEGPMGADAALPLLKVFNDPNLFGKIENHPELAKYLLEKDYVDALKDLQSNPQSLQKYIADQRIMQTMIFLMQVNPEMEERMRAERGKREEEERQRRKEEERKKQEEEKKRLEELNQQPAMIEKNLGNEYYKKKEFDKALEHYEKAIQLDPTNMVLYLNKAAVYMEQGDFSKCIKQCEEAIEVGKTNHADFKELAKGYARIGNAYFRQQNYTQALHYYTESITEHRNPEVVKKKQETEKLIKKLEEEAYISPEIAAEHKNKGNNYFKEKKFPEAMKEYNEAIKRNPKDPTLYSNRAACYIKLAEFAYALKDAEKAIEMDPNFVKAYIRKAQCHMACKEYHKALTTYDQASKIDPENEEVKNGMSAVMNAIQNSAGERDEQRIQNAMKDPEIAGILQDPVMQQVLRDFQTDPMAAQRHLRNPDIYGKIQKLIASGIIQTK</sequence>
<feature type="domain" description="STI1" evidence="7">
    <location>
        <begin position="154"/>
        <end position="203"/>
    </location>
</feature>
<evidence type="ECO:0000313" key="9">
    <source>
        <dbReference type="Proteomes" id="UP000816034"/>
    </source>
</evidence>
<comment type="caution">
    <text evidence="8">The sequence shown here is derived from an EMBL/GenBank/DDBJ whole genome shotgun (WGS) entry which is preliminary data.</text>
</comment>
<name>A0AA88KIM7_NAELO</name>
<dbReference type="FunFam" id="1.25.40.10:FF:000010">
    <property type="entry name" value="Stress-induced phosphoprotein 1"/>
    <property type="match status" value="1"/>
</dbReference>
<dbReference type="GO" id="GO:0005737">
    <property type="term" value="C:cytoplasm"/>
    <property type="evidence" value="ECO:0007669"/>
    <property type="project" value="UniProtKB-SubCell"/>
</dbReference>
<keyword evidence="4 5" id="KW-0802">TPR repeat</keyword>
<feature type="repeat" description="TPR" evidence="5">
    <location>
        <begin position="458"/>
        <end position="491"/>
    </location>
</feature>
<dbReference type="InterPro" id="IPR019734">
    <property type="entry name" value="TPR_rpt"/>
</dbReference>
<feature type="domain" description="STI1" evidence="7">
    <location>
        <begin position="523"/>
        <end position="562"/>
    </location>
</feature>
<dbReference type="EMBL" id="PYSW02000029">
    <property type="protein sequence ID" value="KAG2379346.1"/>
    <property type="molecule type" value="Genomic_DNA"/>
</dbReference>
<comment type="subcellular location">
    <subcellularLocation>
        <location evidence="1">Cytoplasm</location>
    </subcellularLocation>
</comment>
<feature type="repeat" description="TPR" evidence="5">
    <location>
        <begin position="390"/>
        <end position="423"/>
    </location>
</feature>
<keyword evidence="2" id="KW-0963">Cytoplasm</keyword>
<dbReference type="Pfam" id="PF13181">
    <property type="entry name" value="TPR_8"/>
    <property type="match status" value="2"/>
</dbReference>
<dbReference type="Gene3D" id="1.10.260.100">
    <property type="match status" value="2"/>
</dbReference>
<evidence type="ECO:0000256" key="2">
    <source>
        <dbReference type="ARBA" id="ARBA00022490"/>
    </source>
</evidence>
<organism evidence="8 9">
    <name type="scientific">Naegleria lovaniensis</name>
    <name type="common">Amoeba</name>
    <dbReference type="NCBI Taxonomy" id="51637"/>
    <lineage>
        <taxon>Eukaryota</taxon>
        <taxon>Discoba</taxon>
        <taxon>Heterolobosea</taxon>
        <taxon>Tetramitia</taxon>
        <taxon>Eutetramitia</taxon>
        <taxon>Vahlkampfiidae</taxon>
        <taxon>Naegleria</taxon>
    </lineage>
</organism>
<evidence type="ECO:0000256" key="6">
    <source>
        <dbReference type="SAM" id="MobiDB-lite"/>
    </source>
</evidence>
<dbReference type="SMART" id="SM00727">
    <property type="entry name" value="STI1"/>
    <property type="match status" value="2"/>
</dbReference>
<dbReference type="AlphaFoldDB" id="A0AA88KIM7"/>
<dbReference type="SUPFAM" id="SSF48452">
    <property type="entry name" value="TPR-like"/>
    <property type="match status" value="3"/>
</dbReference>
<feature type="repeat" description="TPR" evidence="5">
    <location>
        <begin position="330"/>
        <end position="363"/>
    </location>
</feature>
<evidence type="ECO:0000256" key="3">
    <source>
        <dbReference type="ARBA" id="ARBA00022737"/>
    </source>
</evidence>
<dbReference type="PROSITE" id="PS50005">
    <property type="entry name" value="TPR"/>
    <property type="match status" value="7"/>
</dbReference>
<dbReference type="InterPro" id="IPR011990">
    <property type="entry name" value="TPR-like_helical_dom_sf"/>
</dbReference>
<keyword evidence="9" id="KW-1185">Reference proteome</keyword>
<feature type="repeat" description="TPR" evidence="5">
    <location>
        <begin position="4"/>
        <end position="37"/>
    </location>
</feature>
<dbReference type="Proteomes" id="UP000816034">
    <property type="component" value="Unassembled WGS sequence"/>
</dbReference>
<dbReference type="GeneID" id="68099939"/>
<dbReference type="Pfam" id="PF17830">
    <property type="entry name" value="STI1-HOP_DP"/>
    <property type="match status" value="2"/>
</dbReference>
<feature type="repeat" description="TPR" evidence="5">
    <location>
        <begin position="255"/>
        <end position="288"/>
    </location>
</feature>
<dbReference type="FunFam" id="1.25.40.10:FF:000020">
    <property type="entry name" value="Stress-induced phosphoprotein 1"/>
    <property type="match status" value="1"/>
</dbReference>
<dbReference type="PANTHER" id="PTHR22904">
    <property type="entry name" value="TPR REPEAT CONTAINING PROTEIN"/>
    <property type="match status" value="1"/>
</dbReference>
<gene>
    <name evidence="8" type="ORF">C9374_007485</name>
</gene>
<dbReference type="SMART" id="SM00028">
    <property type="entry name" value="TPR"/>
    <property type="match status" value="9"/>
</dbReference>
<dbReference type="Pfam" id="PF13414">
    <property type="entry name" value="TPR_11"/>
    <property type="match status" value="2"/>
</dbReference>
<evidence type="ECO:0000256" key="4">
    <source>
        <dbReference type="ARBA" id="ARBA00022803"/>
    </source>
</evidence>
<dbReference type="GO" id="GO:0051879">
    <property type="term" value="F:Hsp90 protein binding"/>
    <property type="evidence" value="ECO:0007669"/>
    <property type="project" value="TreeGrafter"/>
</dbReference>
<feature type="region of interest" description="Disordered" evidence="6">
    <location>
        <begin position="216"/>
        <end position="250"/>
    </location>
</feature>
<feature type="compositionally biased region" description="Basic and acidic residues" evidence="6">
    <location>
        <begin position="216"/>
        <end position="249"/>
    </location>
</feature>
<dbReference type="FunFam" id="1.25.40.10:FF:000027">
    <property type="entry name" value="stress-induced-phosphoprotein 1 isoform X1"/>
    <property type="match status" value="1"/>
</dbReference>
<dbReference type="Pfam" id="PF14559">
    <property type="entry name" value="TPR_19"/>
    <property type="match status" value="1"/>
</dbReference>
<reference evidence="8 9" key="1">
    <citation type="journal article" date="2018" name="BMC Genomics">
        <title>The genome of Naegleria lovaniensis, the basis for a comparative approach to unravel pathogenicity factors of the human pathogenic amoeba N. fowleri.</title>
        <authorList>
            <person name="Liechti N."/>
            <person name="Schurch N."/>
            <person name="Bruggmann R."/>
            <person name="Wittwer M."/>
        </authorList>
    </citation>
    <scope>NUCLEOTIDE SEQUENCE [LARGE SCALE GENOMIC DNA]</scope>
    <source>
        <strain evidence="8 9">ATCC 30569</strain>
    </source>
</reference>
<dbReference type="PROSITE" id="PS50293">
    <property type="entry name" value="TPR_REGION"/>
    <property type="match status" value="1"/>
</dbReference>
<dbReference type="FunFam" id="1.10.260.100:FF:000002">
    <property type="entry name" value="Stress-induced-phosphoprotein 1 (Hsp70/Hsp90-organizing)"/>
    <property type="match status" value="1"/>
</dbReference>
<evidence type="ECO:0000259" key="7">
    <source>
        <dbReference type="SMART" id="SM00727"/>
    </source>
</evidence>
<feature type="repeat" description="TPR" evidence="5">
    <location>
        <begin position="424"/>
        <end position="457"/>
    </location>
</feature>
<proteinExistence type="predicted"/>
<dbReference type="InterPro" id="IPR006636">
    <property type="entry name" value="STI1_HS-bd"/>
</dbReference>
<dbReference type="Gene3D" id="1.25.40.10">
    <property type="entry name" value="Tetratricopeptide repeat domain"/>
    <property type="match status" value="3"/>
</dbReference>
<accession>A0AA88KIM7</accession>
<evidence type="ECO:0000256" key="1">
    <source>
        <dbReference type="ARBA" id="ARBA00004496"/>
    </source>
</evidence>